<dbReference type="PROSITE" id="PS00639">
    <property type="entry name" value="THIOL_PROTEASE_HIS"/>
    <property type="match status" value="1"/>
</dbReference>
<gene>
    <name evidence="8" type="ORF">PFISCL1PPCAC_19433</name>
</gene>
<dbReference type="GO" id="GO:0006508">
    <property type="term" value="P:proteolysis"/>
    <property type="evidence" value="ECO:0007669"/>
    <property type="project" value="UniProtKB-KW"/>
</dbReference>
<keyword evidence="4" id="KW-0788">Thiol protease</keyword>
<feature type="domain" description="Peptidase C1A papain C-terminal" evidence="7">
    <location>
        <begin position="72"/>
        <end position="288"/>
    </location>
</feature>
<dbReference type="SUPFAM" id="SSF54001">
    <property type="entry name" value="Cysteine proteinases"/>
    <property type="match status" value="1"/>
</dbReference>
<dbReference type="EMBL" id="BTSY01000005">
    <property type="protein sequence ID" value="GMT28136.1"/>
    <property type="molecule type" value="Genomic_DNA"/>
</dbReference>
<evidence type="ECO:0000256" key="2">
    <source>
        <dbReference type="ARBA" id="ARBA00022670"/>
    </source>
</evidence>
<evidence type="ECO:0000313" key="8">
    <source>
        <dbReference type="EMBL" id="GMT28136.1"/>
    </source>
</evidence>
<dbReference type="InterPro" id="IPR039417">
    <property type="entry name" value="Peptidase_C1A_papain-like"/>
</dbReference>
<evidence type="ECO:0000313" key="9">
    <source>
        <dbReference type="Proteomes" id="UP001432322"/>
    </source>
</evidence>
<dbReference type="InterPro" id="IPR000169">
    <property type="entry name" value="Pept_cys_AS"/>
</dbReference>
<dbReference type="FunFam" id="3.90.70.10:FF:000006">
    <property type="entry name" value="Cathepsin S"/>
    <property type="match status" value="1"/>
</dbReference>
<accession>A0AAV5W8I2</accession>
<organism evidence="8 9">
    <name type="scientific">Pristionchus fissidentatus</name>
    <dbReference type="NCBI Taxonomy" id="1538716"/>
    <lineage>
        <taxon>Eukaryota</taxon>
        <taxon>Metazoa</taxon>
        <taxon>Ecdysozoa</taxon>
        <taxon>Nematoda</taxon>
        <taxon>Chromadorea</taxon>
        <taxon>Rhabditida</taxon>
        <taxon>Rhabditina</taxon>
        <taxon>Diplogasteromorpha</taxon>
        <taxon>Diplogasteroidea</taxon>
        <taxon>Neodiplogasteridae</taxon>
        <taxon>Pristionchus</taxon>
    </lineage>
</organism>
<dbReference type="Pfam" id="PF00112">
    <property type="entry name" value="Peptidase_C1"/>
    <property type="match status" value="1"/>
</dbReference>
<comment type="caution">
    <text evidence="8">The sequence shown here is derived from an EMBL/GenBank/DDBJ whole genome shotgun (WGS) entry which is preliminary data.</text>
</comment>
<sequence>HRSTIILFSLVSIGAAGPILPDDTVMVEIPEKAVNHVALMTKEEHKKLLGFRMPADLPVSNWNREAFANVDVPDSKDWRTDGLVSHVKDQRRCGSCWAFSAVGALEGQQAKKKGEILEFSEQNLVDCSSSFGNYGCTGGLMDNAFQYVKENGGIDTEDSYPYMGDEETCRFNNNTIGERDSGFVDLPRFDENALKTAVATIGPISVAIDANHLSFMRYKGGVFYEEECNGIKLNHAVLVVGYGTDENEGDYWLVKNSYGEGWGEDGYIRIVRNRNNHCGIATYASYPIV</sequence>
<dbReference type="InterPro" id="IPR000668">
    <property type="entry name" value="Peptidase_C1A_C"/>
</dbReference>
<dbReference type="PROSITE" id="PS00139">
    <property type="entry name" value="THIOL_PROTEASE_CYS"/>
    <property type="match status" value="1"/>
</dbReference>
<dbReference type="SMART" id="SM00645">
    <property type="entry name" value="Pept_C1"/>
    <property type="match status" value="1"/>
</dbReference>
<keyword evidence="6" id="KW-0732">Signal</keyword>
<proteinExistence type="inferred from homology"/>
<dbReference type="InterPro" id="IPR013128">
    <property type="entry name" value="Peptidase_C1A"/>
</dbReference>
<dbReference type="CDD" id="cd02248">
    <property type="entry name" value="Peptidase_C1A"/>
    <property type="match status" value="1"/>
</dbReference>
<dbReference type="Proteomes" id="UP001432322">
    <property type="component" value="Unassembled WGS sequence"/>
</dbReference>
<name>A0AAV5W8I2_9BILA</name>
<keyword evidence="3" id="KW-0378">Hydrolase</keyword>
<dbReference type="PRINTS" id="PR00705">
    <property type="entry name" value="PAPAIN"/>
</dbReference>
<dbReference type="GO" id="GO:0008234">
    <property type="term" value="F:cysteine-type peptidase activity"/>
    <property type="evidence" value="ECO:0007669"/>
    <property type="project" value="UniProtKB-KW"/>
</dbReference>
<evidence type="ECO:0000256" key="4">
    <source>
        <dbReference type="ARBA" id="ARBA00022807"/>
    </source>
</evidence>
<reference evidence="8" key="1">
    <citation type="submission" date="2023-10" db="EMBL/GenBank/DDBJ databases">
        <title>Genome assembly of Pristionchus species.</title>
        <authorList>
            <person name="Yoshida K."/>
            <person name="Sommer R.J."/>
        </authorList>
    </citation>
    <scope>NUCLEOTIDE SEQUENCE</scope>
    <source>
        <strain evidence="8">RS5133</strain>
    </source>
</reference>
<feature type="chain" id="PRO_5043932868" description="Cathepsin L-like" evidence="6">
    <location>
        <begin position="17"/>
        <end position="289"/>
    </location>
</feature>
<evidence type="ECO:0000256" key="3">
    <source>
        <dbReference type="ARBA" id="ARBA00022801"/>
    </source>
</evidence>
<protein>
    <recommendedName>
        <fullName evidence="5">Cathepsin L-like</fullName>
    </recommendedName>
</protein>
<dbReference type="PANTHER" id="PTHR12411">
    <property type="entry name" value="CYSTEINE PROTEASE FAMILY C1-RELATED"/>
    <property type="match status" value="1"/>
</dbReference>
<keyword evidence="2" id="KW-0645">Protease</keyword>
<comment type="similarity">
    <text evidence="1">Belongs to the peptidase C1 family.</text>
</comment>
<evidence type="ECO:0000256" key="6">
    <source>
        <dbReference type="SAM" id="SignalP"/>
    </source>
</evidence>
<dbReference type="Gene3D" id="3.90.70.10">
    <property type="entry name" value="Cysteine proteinases"/>
    <property type="match status" value="1"/>
</dbReference>
<dbReference type="AlphaFoldDB" id="A0AAV5W8I2"/>
<feature type="non-terminal residue" evidence="8">
    <location>
        <position position="1"/>
    </location>
</feature>
<dbReference type="InterPro" id="IPR038765">
    <property type="entry name" value="Papain-like_cys_pep_sf"/>
</dbReference>
<evidence type="ECO:0000256" key="5">
    <source>
        <dbReference type="ARBA" id="ARBA00069138"/>
    </source>
</evidence>
<evidence type="ECO:0000259" key="7">
    <source>
        <dbReference type="SMART" id="SM00645"/>
    </source>
</evidence>
<keyword evidence="9" id="KW-1185">Reference proteome</keyword>
<evidence type="ECO:0000256" key="1">
    <source>
        <dbReference type="ARBA" id="ARBA00008455"/>
    </source>
</evidence>
<dbReference type="InterPro" id="IPR025660">
    <property type="entry name" value="Pept_his_AS"/>
</dbReference>
<feature type="signal peptide" evidence="6">
    <location>
        <begin position="1"/>
        <end position="16"/>
    </location>
</feature>